<feature type="transmembrane region" description="Helical" evidence="1">
    <location>
        <begin position="185"/>
        <end position="203"/>
    </location>
</feature>
<gene>
    <name evidence="2" type="ORF">Vbra_16089</name>
</gene>
<evidence type="ECO:0000313" key="3">
    <source>
        <dbReference type="Proteomes" id="UP000041254"/>
    </source>
</evidence>
<dbReference type="InParanoid" id="A0A0G4FSI1"/>
<dbReference type="VEuPathDB" id="CryptoDB:Vbra_16089"/>
<evidence type="ECO:0000313" key="2">
    <source>
        <dbReference type="EMBL" id="CEM17667.1"/>
    </source>
</evidence>
<dbReference type="Proteomes" id="UP000041254">
    <property type="component" value="Unassembled WGS sequence"/>
</dbReference>
<organism evidence="2 3">
    <name type="scientific">Vitrella brassicaformis (strain CCMP3155)</name>
    <dbReference type="NCBI Taxonomy" id="1169540"/>
    <lineage>
        <taxon>Eukaryota</taxon>
        <taxon>Sar</taxon>
        <taxon>Alveolata</taxon>
        <taxon>Colpodellida</taxon>
        <taxon>Vitrellaceae</taxon>
        <taxon>Vitrella</taxon>
    </lineage>
</organism>
<keyword evidence="1" id="KW-0472">Membrane</keyword>
<feature type="transmembrane region" description="Helical" evidence="1">
    <location>
        <begin position="98"/>
        <end position="124"/>
    </location>
</feature>
<keyword evidence="3" id="KW-1185">Reference proteome</keyword>
<feature type="transmembrane region" description="Helical" evidence="1">
    <location>
        <begin position="144"/>
        <end position="164"/>
    </location>
</feature>
<evidence type="ECO:0000256" key="1">
    <source>
        <dbReference type="SAM" id="Phobius"/>
    </source>
</evidence>
<name>A0A0G4FSI1_VITBC</name>
<proteinExistence type="predicted"/>
<keyword evidence="1" id="KW-0812">Transmembrane</keyword>
<evidence type="ECO:0008006" key="4">
    <source>
        <dbReference type="Google" id="ProtNLM"/>
    </source>
</evidence>
<reference evidence="2 3" key="1">
    <citation type="submission" date="2014-11" db="EMBL/GenBank/DDBJ databases">
        <authorList>
            <person name="Zhu J."/>
            <person name="Qi W."/>
            <person name="Song R."/>
        </authorList>
    </citation>
    <scope>NUCLEOTIDE SEQUENCE [LARGE SCALE GENOMIC DNA]</scope>
</reference>
<sequence length="452" mass="50093">MGDRSYLLGLPDDVSLQLLRYLKADSFGALRATSRSVGWHLVSEDFLTGRLDAAIRTNGLDSVLSYRKRHKTAQAFLRHSVKAACSALSTAIGHLGTLAAMIIGFFIVVGILIAVILLPMQWLVRNILAIFVADHWLVTATSKWVVPFFVGLPVGMILHWRVFITEWARRDVDTVMEKMMYFEDAFVWVARLVWGGLRLAIGLDKGMSHIEYLMRLLYVIEEGGCWEPIVPLIHFMKNCGMMASLPIAVTADDLKAVGSRAVFDARPGAVRQYSLFSRRLISTFRVGRDDNQDCLGSSSQPMTYHTPGVVPSAACDPPTKSGNRAYSSFTDLIVHSAYRDRHDGRVMINLLDGDVLMTRGAEEQLAAEVGAPPSPTWRGYHKAAEIEERKKTIVILCGDKSIDDFAVYLTVYGSTCFSVFTTERSARGKRGAALYPRTVALVRGVVKDVLNA</sequence>
<keyword evidence="1" id="KW-1133">Transmembrane helix</keyword>
<dbReference type="PhylomeDB" id="A0A0G4FSI1"/>
<dbReference type="EMBL" id="CDMY01000493">
    <property type="protein sequence ID" value="CEM17667.1"/>
    <property type="molecule type" value="Genomic_DNA"/>
</dbReference>
<accession>A0A0G4FSI1</accession>
<protein>
    <recommendedName>
        <fullName evidence="4">F-box domain-containing protein</fullName>
    </recommendedName>
</protein>
<dbReference type="AlphaFoldDB" id="A0A0G4FSI1"/>